<reference evidence="1 2" key="1">
    <citation type="submission" date="2020-08" db="EMBL/GenBank/DDBJ databases">
        <title>Sequencing the genomes of 1000 actinobacteria strains.</title>
        <authorList>
            <person name="Klenk H.-P."/>
        </authorList>
    </citation>
    <scope>NUCLEOTIDE SEQUENCE [LARGE SCALE GENOMIC DNA]</scope>
    <source>
        <strain evidence="1 2">DSM 46887</strain>
    </source>
</reference>
<protein>
    <submittedName>
        <fullName evidence="1">Uncharacterized protein</fullName>
    </submittedName>
</protein>
<name>A0A7W9MDR7_9ACTN</name>
<sequence>MVNSGDMAAAEEPLTATTAEHLDMSMLGADALIAMIKADLAGDQPHR</sequence>
<evidence type="ECO:0000313" key="2">
    <source>
        <dbReference type="Proteomes" id="UP000540685"/>
    </source>
</evidence>
<keyword evidence="2" id="KW-1185">Reference proteome</keyword>
<evidence type="ECO:0000313" key="1">
    <source>
        <dbReference type="EMBL" id="MBB5817167.1"/>
    </source>
</evidence>
<proteinExistence type="predicted"/>
<gene>
    <name evidence="1" type="ORF">F4562_000229</name>
</gene>
<organism evidence="1 2">
    <name type="scientific">Streptosporangium becharense</name>
    <dbReference type="NCBI Taxonomy" id="1816182"/>
    <lineage>
        <taxon>Bacteria</taxon>
        <taxon>Bacillati</taxon>
        <taxon>Actinomycetota</taxon>
        <taxon>Actinomycetes</taxon>
        <taxon>Streptosporangiales</taxon>
        <taxon>Streptosporangiaceae</taxon>
        <taxon>Streptosporangium</taxon>
    </lineage>
</organism>
<dbReference type="RefSeq" id="WP_184546212.1">
    <property type="nucleotide sequence ID" value="NZ_JACHMP010000001.1"/>
</dbReference>
<accession>A0A7W9MDR7</accession>
<dbReference type="EMBL" id="JACHMP010000001">
    <property type="protein sequence ID" value="MBB5817167.1"/>
    <property type="molecule type" value="Genomic_DNA"/>
</dbReference>
<dbReference type="AlphaFoldDB" id="A0A7W9MDR7"/>
<comment type="caution">
    <text evidence="1">The sequence shown here is derived from an EMBL/GenBank/DDBJ whole genome shotgun (WGS) entry which is preliminary data.</text>
</comment>
<dbReference type="Proteomes" id="UP000540685">
    <property type="component" value="Unassembled WGS sequence"/>
</dbReference>